<organism evidence="7">
    <name type="scientific">Phallusia mammillata</name>
    <dbReference type="NCBI Taxonomy" id="59560"/>
    <lineage>
        <taxon>Eukaryota</taxon>
        <taxon>Metazoa</taxon>
        <taxon>Chordata</taxon>
        <taxon>Tunicata</taxon>
        <taxon>Ascidiacea</taxon>
        <taxon>Phlebobranchia</taxon>
        <taxon>Ascidiidae</taxon>
        <taxon>Phallusia</taxon>
    </lineage>
</organism>
<protein>
    <recommendedName>
        <fullName evidence="5">Mitochondrial assembly of ribosomal large subunit protein 1</fullName>
    </recommendedName>
</protein>
<accession>A0A6F9DIY9</accession>
<feature type="compositionally biased region" description="Acidic residues" evidence="6">
    <location>
        <begin position="266"/>
        <end position="277"/>
    </location>
</feature>
<evidence type="ECO:0000256" key="5">
    <source>
        <dbReference type="ARBA" id="ARBA00073331"/>
    </source>
</evidence>
<gene>
    <name evidence="7" type="primary">LOC100186222-001</name>
</gene>
<dbReference type="Gene3D" id="3.30.460.10">
    <property type="entry name" value="Beta Polymerase, domain 2"/>
    <property type="match status" value="1"/>
</dbReference>
<comment type="similarity">
    <text evidence="2">Belongs to the Iojap/RsfS family.</text>
</comment>
<reference evidence="7" key="1">
    <citation type="submission" date="2020-04" db="EMBL/GenBank/DDBJ databases">
        <authorList>
            <person name="Neveu A P."/>
        </authorList>
    </citation>
    <scope>NUCLEOTIDE SEQUENCE</scope>
    <source>
        <tissue evidence="7">Whole embryo</tissue>
    </source>
</reference>
<dbReference type="GO" id="GO:0005739">
    <property type="term" value="C:mitochondrion"/>
    <property type="evidence" value="ECO:0007669"/>
    <property type="project" value="UniProtKB-SubCell"/>
</dbReference>
<evidence type="ECO:0000256" key="3">
    <source>
        <dbReference type="ARBA" id="ARBA00023128"/>
    </source>
</evidence>
<dbReference type="EMBL" id="LR787128">
    <property type="protein sequence ID" value="CAB3262990.1"/>
    <property type="molecule type" value="mRNA"/>
</dbReference>
<dbReference type="GO" id="GO:0017148">
    <property type="term" value="P:negative regulation of translation"/>
    <property type="evidence" value="ECO:0007669"/>
    <property type="project" value="TreeGrafter"/>
</dbReference>
<dbReference type="PANTHER" id="PTHR21043">
    <property type="entry name" value="IOJAP SUPERFAMILY ORTHOLOG"/>
    <property type="match status" value="1"/>
</dbReference>
<comment type="subcellular location">
    <subcellularLocation>
        <location evidence="1">Mitochondrion</location>
    </subcellularLocation>
</comment>
<dbReference type="GO" id="GO:0090071">
    <property type="term" value="P:negative regulation of ribosome biogenesis"/>
    <property type="evidence" value="ECO:0007669"/>
    <property type="project" value="TreeGrafter"/>
</dbReference>
<evidence type="ECO:0000256" key="4">
    <source>
        <dbReference type="ARBA" id="ARBA00053669"/>
    </source>
</evidence>
<dbReference type="Pfam" id="PF02410">
    <property type="entry name" value="RsfS"/>
    <property type="match status" value="1"/>
</dbReference>
<dbReference type="InterPro" id="IPR004394">
    <property type="entry name" value="Iojap/RsfS/C7orf30"/>
</dbReference>
<proteinExistence type="evidence at transcript level"/>
<evidence type="ECO:0000256" key="2">
    <source>
        <dbReference type="ARBA" id="ARBA00010574"/>
    </source>
</evidence>
<dbReference type="SUPFAM" id="SSF81301">
    <property type="entry name" value="Nucleotidyltransferase"/>
    <property type="match status" value="1"/>
</dbReference>
<feature type="region of interest" description="Disordered" evidence="6">
    <location>
        <begin position="253"/>
        <end position="277"/>
    </location>
</feature>
<evidence type="ECO:0000256" key="1">
    <source>
        <dbReference type="ARBA" id="ARBA00004173"/>
    </source>
</evidence>
<dbReference type="NCBIfam" id="TIGR00090">
    <property type="entry name" value="rsfS_iojap_ybeB"/>
    <property type="match status" value="1"/>
</dbReference>
<dbReference type="AlphaFoldDB" id="A0A6F9DIY9"/>
<dbReference type="PANTHER" id="PTHR21043:SF0">
    <property type="entry name" value="MITOCHONDRIAL ASSEMBLY OF RIBOSOMAL LARGE SUBUNIT PROTEIN 1"/>
    <property type="match status" value="1"/>
</dbReference>
<keyword evidence="3" id="KW-0496">Mitochondrion</keyword>
<sequence>MWRLKGWQPIQKHISSVNDVLQLSCFHCMKGNHRFSTHKHIETPKSFHYQRIKMNGLRTIHTSMKNCNVETNLPNNNNRNVAESTVWKKPESLLPQTQIHKKSVLSLDDIYELLQDVNGKDIVVLELTKQINYVDFFIVVTANSNRHLVYMSQTLNQLYKNKKSPKDPFLYIEGKNDSDNWHCIDMGHAVVHFMLQNVRDRYQLEKLWLLGPKYDELWHEVPEDPDPFSVLDSHDFKEVATEMEQQERVDLVAPWDTSFKPQPDSSLDEFDEDDYVV</sequence>
<dbReference type="FunFam" id="3.30.460.10:FF:000018">
    <property type="entry name" value="Mitochondrial assembly of ribosomal large subunit 1"/>
    <property type="match status" value="1"/>
</dbReference>
<evidence type="ECO:0000313" key="7">
    <source>
        <dbReference type="EMBL" id="CAB3262990.1"/>
    </source>
</evidence>
<comment type="function">
    <text evidence="4">Required for normal mitochondrial ribosome function and mitochondrial translation. May play a role in ribosome biogenesis by preventing premature association of the 28S and 39S ribosomal subunits. Interacts with mitochondrial ribosomal protein uL14m (MRPL14), probably blocking formation of intersubunit bridge B8, preventing association of the 28S and 39S ribosomal subunits. Addition to isolated mitochondrial ribosomal subunits partially inhibits translation, probably by interfering with the association of the 28S and 39S ribosomal subunits and the formation of functional ribosomes. May also participate in the assembly and/or regulation of the stability of the large subunit of the mitochondrial ribosome. May function as a ribosomal silencing factor.</text>
</comment>
<evidence type="ECO:0000256" key="6">
    <source>
        <dbReference type="SAM" id="MobiDB-lite"/>
    </source>
</evidence>
<dbReference type="HAMAP" id="MF_01477">
    <property type="entry name" value="Iojap_RsfS"/>
    <property type="match status" value="1"/>
</dbReference>
<dbReference type="InterPro" id="IPR043519">
    <property type="entry name" value="NT_sf"/>
</dbReference>
<name>A0A6F9DIY9_9ASCI</name>
<dbReference type="GO" id="GO:0043023">
    <property type="term" value="F:ribosomal large subunit binding"/>
    <property type="evidence" value="ECO:0007669"/>
    <property type="project" value="TreeGrafter"/>
</dbReference>